<feature type="transmembrane region" description="Helical" evidence="7">
    <location>
        <begin position="569"/>
        <end position="590"/>
    </location>
</feature>
<dbReference type="PANTHER" id="PTHR43867">
    <property type="entry name" value="CELLULOSE SYNTHASE CATALYTIC SUBUNIT A [UDP-FORMING]"/>
    <property type="match status" value="1"/>
</dbReference>
<dbReference type="SUPFAM" id="SSF160246">
    <property type="entry name" value="EspE N-terminal domain-like"/>
    <property type="match status" value="1"/>
</dbReference>
<dbReference type="InterPro" id="IPR029044">
    <property type="entry name" value="Nucleotide-diphossugar_trans"/>
</dbReference>
<dbReference type="Proteomes" id="UP000192872">
    <property type="component" value="Unassembled WGS sequence"/>
</dbReference>
<dbReference type="Pfam" id="PF13632">
    <property type="entry name" value="Glyco_trans_2_3"/>
    <property type="match status" value="1"/>
</dbReference>
<gene>
    <name evidence="9" type="ORF">A4S15_00455</name>
</gene>
<feature type="domain" description="Glycosyltransferase 2-like" evidence="8">
    <location>
        <begin position="363"/>
        <end position="556"/>
    </location>
</feature>
<comment type="subcellular location">
    <subcellularLocation>
        <location evidence="1">Membrane</location>
        <topology evidence="1">Multi-pass membrane protein</topology>
    </subcellularLocation>
</comment>
<evidence type="ECO:0000256" key="5">
    <source>
        <dbReference type="ARBA" id="ARBA00022989"/>
    </source>
</evidence>
<dbReference type="Gene3D" id="3.90.550.10">
    <property type="entry name" value="Spore Coat Polysaccharide Biosynthesis Protein SpsA, Chain A"/>
    <property type="match status" value="1"/>
</dbReference>
<evidence type="ECO:0000256" key="3">
    <source>
        <dbReference type="ARBA" id="ARBA00022679"/>
    </source>
</evidence>
<dbReference type="AlphaFoldDB" id="A0A1W9I2N3"/>
<evidence type="ECO:0000259" key="8">
    <source>
        <dbReference type="Pfam" id="PF13632"/>
    </source>
</evidence>
<evidence type="ECO:0000256" key="6">
    <source>
        <dbReference type="ARBA" id="ARBA00023136"/>
    </source>
</evidence>
<protein>
    <recommendedName>
        <fullName evidence="8">Glycosyltransferase 2-like domain-containing protein</fullName>
    </recommendedName>
</protein>
<feature type="transmembrane region" description="Helical" evidence="7">
    <location>
        <begin position="237"/>
        <end position="260"/>
    </location>
</feature>
<evidence type="ECO:0000256" key="1">
    <source>
        <dbReference type="ARBA" id="ARBA00004141"/>
    </source>
</evidence>
<comment type="caution">
    <text evidence="9">The sequence shown here is derived from an EMBL/GenBank/DDBJ whole genome shotgun (WGS) entry which is preliminary data.</text>
</comment>
<proteinExistence type="predicted"/>
<dbReference type="GO" id="GO:0016020">
    <property type="term" value="C:membrane"/>
    <property type="evidence" value="ECO:0007669"/>
    <property type="project" value="UniProtKB-SubCell"/>
</dbReference>
<dbReference type="RefSeq" id="WP_376802148.1">
    <property type="nucleotide sequence ID" value="NZ_DBNB01000034.1"/>
</dbReference>
<keyword evidence="5 7" id="KW-1133">Transmembrane helix</keyword>
<evidence type="ECO:0000313" key="10">
    <source>
        <dbReference type="Proteomes" id="UP000192872"/>
    </source>
</evidence>
<keyword evidence="4 7" id="KW-0812">Transmembrane</keyword>
<evidence type="ECO:0000256" key="2">
    <source>
        <dbReference type="ARBA" id="ARBA00022676"/>
    </source>
</evidence>
<dbReference type="STRING" id="1827387.A4S15_00455"/>
<dbReference type="InterPro" id="IPR050321">
    <property type="entry name" value="Glycosyltr_2/OpgH_subfam"/>
</dbReference>
<evidence type="ECO:0000313" key="9">
    <source>
        <dbReference type="EMBL" id="OQW53953.1"/>
    </source>
</evidence>
<feature type="transmembrane region" description="Helical" evidence="7">
    <location>
        <begin position="212"/>
        <end position="231"/>
    </location>
</feature>
<dbReference type="GO" id="GO:0016757">
    <property type="term" value="F:glycosyltransferase activity"/>
    <property type="evidence" value="ECO:0007669"/>
    <property type="project" value="UniProtKB-KW"/>
</dbReference>
<reference evidence="9 10" key="1">
    <citation type="journal article" date="2017" name="Water Res.">
        <title>Comammox in drinking water systems.</title>
        <authorList>
            <person name="Wang Y."/>
            <person name="Ma L."/>
            <person name="Mao Y."/>
            <person name="Jiang X."/>
            <person name="Xia Y."/>
            <person name="Yu K."/>
            <person name="Li B."/>
            <person name="Zhang T."/>
        </authorList>
    </citation>
    <scope>NUCLEOTIDE SEQUENCE [LARGE SCALE GENOMIC DNA]</scope>
    <source>
        <strain evidence="9">SG_bin8</strain>
    </source>
</reference>
<sequence length="646" mass="69583">MTDHSIDQIAGVTGAAWSQGSTDAPGRTGLGEQPGAAYLAYPAYPADLAFLVDIGVSASELNAAMARAEELGVSAHDILISVNGRTQRAYLRALARALGLPFIDPRNAAISNDAFSARALSSPLATRILPVDHHGQRYYALMPHGRDVERLFTLVAGPDAPARLAIACPNDGREAMIAQAGDRLLATHITPLLTERPDLSAHDTPRRARRSFVLSFLAVAAMLIAVAEGYLPLFLPVAVATIALAIVFGIALGLRCAFMLKADQEAAPRLPENKLPTYSVLVPVYREARIIPQLLAALGQIDYPAPFIEFLLLLEEDDEETREAIAAVDGDRRYAVLKVPSGLPRTKPRALQLGLAFARGELVTIFDAEDIPAPDQLRCAAAAFAGGGPRLACVQAPLAIDNADASWLARQFALEYAALFRVVIPGLASLDMPVMLGGTSNHFRTSALRHVMGWDPWNVTEDADLGIRLARFGYSIGAVASQTQEEAPARFTSWFSQRRRWLKGWMQTALVHLSHPLRLARDLSWRGSIALAGTLVATLAAALIYPLSCFGMMILLATITSLDSPNSPLLMASAIILFVAGHGVAILMIAIGARRSGIRLRLIDVVSLPAYWVLVSLAAWIAVVDLARSPFYWAKTDHVGRQKDNS</sequence>
<organism evidence="9 10">
    <name type="scientific">Candidatus Raskinella chloraquaticus</name>
    <dbReference type="NCBI Taxonomy" id="1951219"/>
    <lineage>
        <taxon>Bacteria</taxon>
        <taxon>Pseudomonadati</taxon>
        <taxon>Pseudomonadota</taxon>
        <taxon>Alphaproteobacteria</taxon>
        <taxon>Hyphomicrobiales</taxon>
        <taxon>Phreatobacteraceae</taxon>
        <taxon>Candidatus Raskinella</taxon>
    </lineage>
</organism>
<dbReference type="EMBL" id="LWDL01000005">
    <property type="protein sequence ID" value="OQW53953.1"/>
    <property type="molecule type" value="Genomic_DNA"/>
</dbReference>
<dbReference type="InterPro" id="IPR037257">
    <property type="entry name" value="T2SS_E_N_sf"/>
</dbReference>
<name>A0A1W9I2N3_9HYPH</name>
<feature type="transmembrane region" description="Helical" evidence="7">
    <location>
        <begin position="602"/>
        <end position="623"/>
    </location>
</feature>
<dbReference type="SUPFAM" id="SSF53448">
    <property type="entry name" value="Nucleotide-diphospho-sugar transferases"/>
    <property type="match status" value="1"/>
</dbReference>
<keyword evidence="3" id="KW-0808">Transferase</keyword>
<evidence type="ECO:0000256" key="7">
    <source>
        <dbReference type="SAM" id="Phobius"/>
    </source>
</evidence>
<keyword evidence="2" id="KW-0328">Glycosyltransferase</keyword>
<feature type="transmembrane region" description="Helical" evidence="7">
    <location>
        <begin position="529"/>
        <end position="557"/>
    </location>
</feature>
<keyword evidence="6 7" id="KW-0472">Membrane</keyword>
<dbReference type="InterPro" id="IPR001173">
    <property type="entry name" value="Glyco_trans_2-like"/>
</dbReference>
<dbReference type="PANTHER" id="PTHR43867:SF2">
    <property type="entry name" value="CELLULOSE SYNTHASE CATALYTIC SUBUNIT A [UDP-FORMING]"/>
    <property type="match status" value="1"/>
</dbReference>
<evidence type="ECO:0000256" key="4">
    <source>
        <dbReference type="ARBA" id="ARBA00022692"/>
    </source>
</evidence>
<accession>A0A1W9I2N3</accession>